<dbReference type="Pfam" id="PF13450">
    <property type="entry name" value="NAD_binding_8"/>
    <property type="match status" value="1"/>
</dbReference>
<dbReference type="Gene3D" id="3.50.50.60">
    <property type="entry name" value="FAD/NAD(P)-binding domain"/>
    <property type="match status" value="2"/>
</dbReference>
<evidence type="ECO:0000313" key="5">
    <source>
        <dbReference type="Proteomes" id="UP000768471"/>
    </source>
</evidence>
<evidence type="ECO:0000313" key="4">
    <source>
        <dbReference type="EMBL" id="MBH5329935.1"/>
    </source>
</evidence>
<dbReference type="PANTHER" id="PTHR43563:SF1">
    <property type="entry name" value="AMINE OXIDASE [FLAVIN-CONTAINING] B"/>
    <property type="match status" value="1"/>
</dbReference>
<evidence type="ECO:0000256" key="2">
    <source>
        <dbReference type="SAM" id="MobiDB-lite"/>
    </source>
</evidence>
<feature type="domain" description="Amine oxidase" evidence="3">
    <location>
        <begin position="100"/>
        <end position="338"/>
    </location>
</feature>
<gene>
    <name evidence="4" type="ORF">H9Q10_09685</name>
</gene>
<evidence type="ECO:0000256" key="1">
    <source>
        <dbReference type="ARBA" id="ARBA00005995"/>
    </source>
</evidence>
<dbReference type="SUPFAM" id="SSF54373">
    <property type="entry name" value="FAD-linked reductases, C-terminal domain"/>
    <property type="match status" value="1"/>
</dbReference>
<comment type="similarity">
    <text evidence="1">Belongs to the flavin monoamine oxidase family.</text>
</comment>
<dbReference type="SUPFAM" id="SSF51905">
    <property type="entry name" value="FAD/NAD(P)-binding domain"/>
    <property type="match status" value="1"/>
</dbReference>
<feature type="region of interest" description="Disordered" evidence="2">
    <location>
        <begin position="291"/>
        <end position="311"/>
    </location>
</feature>
<proteinExistence type="inferred from homology"/>
<name>A0ABS0NCF0_9NEIS</name>
<dbReference type="InterPro" id="IPR036188">
    <property type="entry name" value="FAD/NAD-bd_sf"/>
</dbReference>
<sequence length="345" mass="37290">MKHIIIGGGVAGLYLAYRLQQRGEDYLLLEAGTHWGGRAAGYDLGDGHALELGATWFWADFQPELAALIRELGLAVFDQPTGKLLVETSAREVSAADYPYVDGQRIAGGMSKLPDTLAGYLKKENVQLGQKVVAVKQVSDGIEVQTESHTFRGGKLWIAIPPRLAAQIAFTPALPEGLLNEWRNTPTWMAPHAKFIALFDRPFWRERGLSGNGRSYAGPMVEIHDISNQDDTFGALFGFVGVPYAARSRLKNGELETLCRAQLVRLFGEEAQSRLQTAFIKDWAAEPLTAAPADLSGSPDHPHAPRNAPASGAWAGRLTGVSAEFSPNFPGYLAGAVEAVRLGLG</sequence>
<dbReference type="Pfam" id="PF01593">
    <property type="entry name" value="Amino_oxidase"/>
    <property type="match status" value="1"/>
</dbReference>
<dbReference type="PANTHER" id="PTHR43563">
    <property type="entry name" value="AMINE OXIDASE"/>
    <property type="match status" value="1"/>
</dbReference>
<organism evidence="4 5">
    <name type="scientific">Eikenella glucosivorans</name>
    <dbReference type="NCBI Taxonomy" id="2766967"/>
    <lineage>
        <taxon>Bacteria</taxon>
        <taxon>Pseudomonadati</taxon>
        <taxon>Pseudomonadota</taxon>
        <taxon>Betaproteobacteria</taxon>
        <taxon>Neisseriales</taxon>
        <taxon>Neisseriaceae</taxon>
        <taxon>Eikenella</taxon>
    </lineage>
</organism>
<dbReference type="RefSeq" id="WP_197903774.1">
    <property type="nucleotide sequence ID" value="NZ_JACSGR010000007.1"/>
</dbReference>
<accession>A0ABS0NCF0</accession>
<dbReference type="InterPro" id="IPR002937">
    <property type="entry name" value="Amino_oxidase"/>
</dbReference>
<dbReference type="Proteomes" id="UP000768471">
    <property type="component" value="Unassembled WGS sequence"/>
</dbReference>
<keyword evidence="5" id="KW-1185">Reference proteome</keyword>
<evidence type="ECO:0000259" key="3">
    <source>
        <dbReference type="Pfam" id="PF01593"/>
    </source>
</evidence>
<reference evidence="4 5" key="1">
    <citation type="submission" date="2020-09" db="EMBL/GenBank/DDBJ databases">
        <title>Eikenella S3660 sp. nov., isolated from a throat swab.</title>
        <authorList>
            <person name="Buhl M."/>
        </authorList>
    </citation>
    <scope>NUCLEOTIDE SEQUENCE [LARGE SCALE GENOMIC DNA]</scope>
    <source>
        <strain evidence="4 5">S3360</strain>
    </source>
</reference>
<dbReference type="InterPro" id="IPR050703">
    <property type="entry name" value="Flavin_MAO"/>
</dbReference>
<protein>
    <submittedName>
        <fullName evidence="4">FAD-dependent oxidoreductase</fullName>
    </submittedName>
</protein>
<dbReference type="EMBL" id="JACSGR010000007">
    <property type="protein sequence ID" value="MBH5329935.1"/>
    <property type="molecule type" value="Genomic_DNA"/>
</dbReference>
<comment type="caution">
    <text evidence="4">The sequence shown here is derived from an EMBL/GenBank/DDBJ whole genome shotgun (WGS) entry which is preliminary data.</text>
</comment>